<keyword evidence="1" id="KW-0808">Transferase</keyword>
<accession>A0ABQ6JJ09</accession>
<sequence>MVRRLDATTGADDGAAADLAAAVFLDEVGGTSGPLFGLLLQDVAAAVHEDADVVAAVAVGLLAGLAAVQRVGEAEPGDRTLVDALHAAVPGLDAADLAEATRAAVTATAATSRLVARMGRASLRRRARPRRPRPRLRRRLPAALGPRRGRRPRGRPRHGVRASSPAARPDPARSRATFSWLAHRSMGVHTPRTVREPTSRGSRPRTAGGDDA</sequence>
<evidence type="ECO:0000256" key="1">
    <source>
        <dbReference type="ARBA" id="ARBA00022679"/>
    </source>
</evidence>
<evidence type="ECO:0000256" key="2">
    <source>
        <dbReference type="ARBA" id="ARBA00022777"/>
    </source>
</evidence>
<dbReference type="PANTHER" id="PTHR28629">
    <property type="entry name" value="TRIOKINASE/FMN CYCLASE"/>
    <property type="match status" value="1"/>
</dbReference>
<organism evidence="5 6">
    <name type="scientific">Angustibacter aerolatus</name>
    <dbReference type="NCBI Taxonomy" id="1162965"/>
    <lineage>
        <taxon>Bacteria</taxon>
        <taxon>Bacillati</taxon>
        <taxon>Actinomycetota</taxon>
        <taxon>Actinomycetes</taxon>
        <taxon>Kineosporiales</taxon>
        <taxon>Kineosporiaceae</taxon>
    </lineage>
</organism>
<dbReference type="InterPro" id="IPR050861">
    <property type="entry name" value="Dihydroxyacetone_Kinase"/>
</dbReference>
<evidence type="ECO:0000259" key="4">
    <source>
        <dbReference type="PROSITE" id="PS51480"/>
    </source>
</evidence>
<dbReference type="SMART" id="SM01120">
    <property type="entry name" value="Dak2"/>
    <property type="match status" value="1"/>
</dbReference>
<dbReference type="PROSITE" id="PS51480">
    <property type="entry name" value="DHAL"/>
    <property type="match status" value="1"/>
</dbReference>
<evidence type="ECO:0000313" key="5">
    <source>
        <dbReference type="EMBL" id="GMA86781.1"/>
    </source>
</evidence>
<dbReference type="PANTHER" id="PTHR28629:SF4">
    <property type="entry name" value="TRIOKINASE_FMN CYCLASE"/>
    <property type="match status" value="1"/>
</dbReference>
<proteinExistence type="predicted"/>
<keyword evidence="2" id="KW-0418">Kinase</keyword>
<feature type="region of interest" description="Disordered" evidence="3">
    <location>
        <begin position="116"/>
        <end position="212"/>
    </location>
</feature>
<evidence type="ECO:0000313" key="6">
    <source>
        <dbReference type="Proteomes" id="UP001157017"/>
    </source>
</evidence>
<feature type="compositionally biased region" description="Basic residues" evidence="3">
    <location>
        <begin position="147"/>
        <end position="160"/>
    </location>
</feature>
<reference evidence="6" key="1">
    <citation type="journal article" date="2019" name="Int. J. Syst. Evol. Microbiol.">
        <title>The Global Catalogue of Microorganisms (GCM) 10K type strain sequencing project: providing services to taxonomists for standard genome sequencing and annotation.</title>
        <authorList>
            <consortium name="The Broad Institute Genomics Platform"/>
            <consortium name="The Broad Institute Genome Sequencing Center for Infectious Disease"/>
            <person name="Wu L."/>
            <person name="Ma J."/>
        </authorList>
    </citation>
    <scope>NUCLEOTIDE SEQUENCE [LARGE SCALE GENOMIC DNA]</scope>
    <source>
        <strain evidence="6">NBRC 108730</strain>
    </source>
</reference>
<protein>
    <recommendedName>
        <fullName evidence="4">DhaL domain-containing protein</fullName>
    </recommendedName>
</protein>
<evidence type="ECO:0000256" key="3">
    <source>
        <dbReference type="SAM" id="MobiDB-lite"/>
    </source>
</evidence>
<feature type="compositionally biased region" description="Basic residues" evidence="3">
    <location>
        <begin position="122"/>
        <end position="140"/>
    </location>
</feature>
<dbReference type="Gene3D" id="1.25.40.340">
    <property type="match status" value="1"/>
</dbReference>
<dbReference type="Pfam" id="PF02734">
    <property type="entry name" value="Dak2"/>
    <property type="match status" value="1"/>
</dbReference>
<comment type="caution">
    <text evidence="5">The sequence shown here is derived from an EMBL/GenBank/DDBJ whole genome shotgun (WGS) entry which is preliminary data.</text>
</comment>
<dbReference type="EMBL" id="BSUZ01000001">
    <property type="protein sequence ID" value="GMA86781.1"/>
    <property type="molecule type" value="Genomic_DNA"/>
</dbReference>
<name>A0ABQ6JJ09_9ACTN</name>
<dbReference type="SUPFAM" id="SSF101473">
    <property type="entry name" value="DhaL-like"/>
    <property type="match status" value="1"/>
</dbReference>
<dbReference type="InterPro" id="IPR004007">
    <property type="entry name" value="DhaL_dom"/>
</dbReference>
<feature type="domain" description="DhaL" evidence="4">
    <location>
        <begin position="1"/>
        <end position="148"/>
    </location>
</feature>
<dbReference type="InterPro" id="IPR036117">
    <property type="entry name" value="DhaL_dom_sf"/>
</dbReference>
<keyword evidence="6" id="KW-1185">Reference proteome</keyword>
<dbReference type="Proteomes" id="UP001157017">
    <property type="component" value="Unassembled WGS sequence"/>
</dbReference>
<gene>
    <name evidence="5" type="ORF">GCM10025868_20310</name>
</gene>